<evidence type="ECO:0000313" key="2">
    <source>
        <dbReference type="EMBL" id="CAL6105203.1"/>
    </source>
</evidence>
<name>A0AA86NDZ6_9EUKA</name>
<dbReference type="EMBL" id="CAXDID020000593">
    <property type="protein sequence ID" value="CAL6105203.1"/>
    <property type="molecule type" value="Genomic_DNA"/>
</dbReference>
<proteinExistence type="predicted"/>
<reference evidence="1" key="1">
    <citation type="submission" date="2023-06" db="EMBL/GenBank/DDBJ databases">
        <authorList>
            <person name="Kurt Z."/>
        </authorList>
    </citation>
    <scope>NUCLEOTIDE SEQUENCE</scope>
</reference>
<organism evidence="1">
    <name type="scientific">Hexamita inflata</name>
    <dbReference type="NCBI Taxonomy" id="28002"/>
    <lineage>
        <taxon>Eukaryota</taxon>
        <taxon>Metamonada</taxon>
        <taxon>Diplomonadida</taxon>
        <taxon>Hexamitidae</taxon>
        <taxon>Hexamitinae</taxon>
        <taxon>Hexamita</taxon>
    </lineage>
</organism>
<evidence type="ECO:0000313" key="1">
    <source>
        <dbReference type="EMBL" id="CAI9917354.1"/>
    </source>
</evidence>
<keyword evidence="3" id="KW-1185">Reference proteome</keyword>
<dbReference type="EMBL" id="CATOUU010000129">
    <property type="protein sequence ID" value="CAI9917354.1"/>
    <property type="molecule type" value="Genomic_DNA"/>
</dbReference>
<protein>
    <submittedName>
        <fullName evidence="2">Hypothetical_protein</fullName>
    </submittedName>
</protein>
<comment type="caution">
    <text evidence="1">The sequence shown here is derived from an EMBL/GenBank/DDBJ whole genome shotgun (WGS) entry which is preliminary data.</text>
</comment>
<gene>
    <name evidence="1" type="ORF">HINF_LOCUS4999</name>
    <name evidence="2" type="ORF">HINF_LOCUS73150</name>
</gene>
<dbReference type="AlphaFoldDB" id="A0AA86NDZ6"/>
<evidence type="ECO:0000313" key="3">
    <source>
        <dbReference type="Proteomes" id="UP001642409"/>
    </source>
</evidence>
<accession>A0AA86NDZ6</accession>
<sequence length="103" mass="11904">MFVFLKELLEALNADHVVVVVPSSVVTPEVQALRLLWLNIRKVRGVEAEWDHAHSIFQGDVSLLQILPERIINSRDWELIAPLLQLEIVHESWHQSLIPQKLE</sequence>
<dbReference type="Proteomes" id="UP001642409">
    <property type="component" value="Unassembled WGS sequence"/>
</dbReference>
<reference evidence="2 3" key="2">
    <citation type="submission" date="2024-07" db="EMBL/GenBank/DDBJ databases">
        <authorList>
            <person name="Akdeniz Z."/>
        </authorList>
    </citation>
    <scope>NUCLEOTIDE SEQUENCE [LARGE SCALE GENOMIC DNA]</scope>
</reference>